<keyword evidence="1" id="KW-1133">Transmembrane helix</keyword>
<name>A0A2G5ST59_9PELO</name>
<accession>A0A2G5ST59</accession>
<keyword evidence="2" id="KW-0732">Signal</keyword>
<reference evidence="4" key="1">
    <citation type="submission" date="2017-10" db="EMBL/GenBank/DDBJ databases">
        <title>Rapid genome shrinkage in a self-fertile nematode reveals novel sperm competition proteins.</title>
        <authorList>
            <person name="Yin D."/>
            <person name="Schwarz E.M."/>
            <person name="Thomas C.G."/>
            <person name="Felde R.L."/>
            <person name="Korf I.F."/>
            <person name="Cutter A.D."/>
            <person name="Schartner C.M."/>
            <person name="Ralston E.J."/>
            <person name="Meyer B.J."/>
            <person name="Haag E.S."/>
        </authorList>
    </citation>
    <scope>NUCLEOTIDE SEQUENCE [LARGE SCALE GENOMIC DNA]</scope>
    <source>
        <strain evidence="4">JU1422</strain>
    </source>
</reference>
<dbReference type="EMBL" id="PDUG01000006">
    <property type="protein sequence ID" value="PIC18051.1"/>
    <property type="molecule type" value="Genomic_DNA"/>
</dbReference>
<sequence>MKFSFAFLIFCGILLGNGYDLSPGEVKVFPFSEIDMIETNEVTGLEEIAYNVTPEISDNKMKNTPSWNTTIIVFLITVVAVTILIFKLVSTKQQSRCWDVTKKCNSRTLKESEEETVCFLNNSRSEECLITMDSLDDYTITY</sequence>
<gene>
    <name evidence="3" type="primary">Cnig_chr_X.g24081</name>
    <name evidence="3" type="ORF">B9Z55_024081</name>
</gene>
<feature type="signal peptide" evidence="2">
    <location>
        <begin position="1"/>
        <end position="18"/>
    </location>
</feature>
<evidence type="ECO:0000313" key="3">
    <source>
        <dbReference type="EMBL" id="PIC18051.1"/>
    </source>
</evidence>
<evidence type="ECO:0000256" key="2">
    <source>
        <dbReference type="SAM" id="SignalP"/>
    </source>
</evidence>
<protein>
    <submittedName>
        <fullName evidence="3">Uncharacterized protein</fullName>
    </submittedName>
</protein>
<dbReference type="AlphaFoldDB" id="A0A2G5ST59"/>
<dbReference type="OrthoDB" id="3789372at2759"/>
<keyword evidence="1" id="KW-0812">Transmembrane</keyword>
<organism evidence="3 4">
    <name type="scientific">Caenorhabditis nigoni</name>
    <dbReference type="NCBI Taxonomy" id="1611254"/>
    <lineage>
        <taxon>Eukaryota</taxon>
        <taxon>Metazoa</taxon>
        <taxon>Ecdysozoa</taxon>
        <taxon>Nematoda</taxon>
        <taxon>Chromadorea</taxon>
        <taxon>Rhabditida</taxon>
        <taxon>Rhabditina</taxon>
        <taxon>Rhabditomorpha</taxon>
        <taxon>Rhabditoidea</taxon>
        <taxon>Rhabditidae</taxon>
        <taxon>Peloderinae</taxon>
        <taxon>Caenorhabditis</taxon>
    </lineage>
</organism>
<proteinExistence type="predicted"/>
<evidence type="ECO:0000256" key="1">
    <source>
        <dbReference type="SAM" id="Phobius"/>
    </source>
</evidence>
<keyword evidence="4" id="KW-1185">Reference proteome</keyword>
<comment type="caution">
    <text evidence="3">The sequence shown here is derived from an EMBL/GenBank/DDBJ whole genome shotgun (WGS) entry which is preliminary data.</text>
</comment>
<evidence type="ECO:0000313" key="4">
    <source>
        <dbReference type="Proteomes" id="UP000230233"/>
    </source>
</evidence>
<keyword evidence="1" id="KW-0472">Membrane</keyword>
<feature type="chain" id="PRO_5013814977" evidence="2">
    <location>
        <begin position="19"/>
        <end position="142"/>
    </location>
</feature>
<dbReference type="Proteomes" id="UP000230233">
    <property type="component" value="Chromosome X"/>
</dbReference>
<feature type="transmembrane region" description="Helical" evidence="1">
    <location>
        <begin position="67"/>
        <end position="86"/>
    </location>
</feature>